<evidence type="ECO:0000313" key="8">
    <source>
        <dbReference type="EMBL" id="KAF2202261.1"/>
    </source>
</evidence>
<sequence>MADSSLPHQTLHNISTTEGGQSFAGINLGTIKYAHSSHNSKKDLDCIKSLRLTDPRHDKMRIEDIKGGILEDSYQWILDSAYFRQWQDHKQSRLLWITGDPGKGKTMLLCGIINELQKSKADTDLLAYFFCQATDQRINNAISVLRGLMYLLVDQQPSLVSHIQKYDYAGKALFEDPNAWVALSEIFTSILEDSGLNNTYLIIDALDECVKDLPKLLDFIVQKSSISPHIKWIISSRNGVNIERRLRLHKSATCLSLELKENAEQVSRAVNTYIHHCVSELANIQLDKDLQDSVAQEMQRKANGTFLWVSLVMKELKEAMAWEVLQILSEVPTELKDMYYRMLGQIKQLQRQNPELCRQVLSTVITTYRPLHLQELHVLSGLPTLLKDVNQSTTAIVQMCGSFLTIRNDIVYIIHQSARDFLATEASHDIFPYGARDVHKSVFLKSLHAMSGTLRRDIYSLREFGYPIEQVKQPDPDPLAASRYSCVYWVDHLCNWNNNSSMDYYVNLQDGGIIDSFLRKQYLYWLEALSLCNSMPRGVVSMAKLKALIQGREDNSELNRLVQDAHRFIMSHKWAIENNPLQAYMSALIFSPTHSLIRDIFKKEEPDWITIKPNIGDKWSSCLQTLEGHRGKVTSVAFSHGSTRLASASYDQTVKIWDTSSGDCLQTLEGHSNIVYSVAFSHDSSRLASASEDQTVKIWDLSNGNCLQTLKGNGHSITSVAFSHDSTWLALASTDQTAKIWGLSGAGCLQTLKGHSRLVTSVAFSHNSTRLASASWDQTVKIWDLSSNSCLQTLKGHGDYITSVTFSYDSTWVASGSYDKTVKIWDPSSGNCLQTLKGHNYPATSVVFSHDSTWLASSSEDQTVKIWDPSNGDCLQTLKGHSDIVNSVVFSHDSLQLASASWDQTVKIWDPRNGDCVQMFKGHSHPVNLVAFSYDATWLASASDDQTVKIWDPNSGDCLQTLKGHRHPITSMAFSYNSIWLASASIDRTVKIWDPSNGNCLQTLKGHSDYITSVAFSHDSTRLVSASWDQTVRIWDPSNGDCLQTFSSGQILYHISFDITDSYLLTEVDPIMSSDSASSMSEPQDPEYRKLSISSDGVWVRHNSENLLWLPSEYRPSCSTVLGKAIGIGLETGGVWICKV</sequence>
<keyword evidence="1 6" id="KW-0853">WD repeat</keyword>
<dbReference type="Proteomes" id="UP000799536">
    <property type="component" value="Unassembled WGS sequence"/>
</dbReference>
<dbReference type="PRINTS" id="PR00320">
    <property type="entry name" value="GPROTEINBRPT"/>
</dbReference>
<dbReference type="PROSITE" id="PS50294">
    <property type="entry name" value="WD_REPEATS_REGION"/>
    <property type="match status" value="10"/>
</dbReference>
<dbReference type="PROSITE" id="PS50837">
    <property type="entry name" value="NACHT"/>
    <property type="match status" value="1"/>
</dbReference>
<dbReference type="PROSITE" id="PS00678">
    <property type="entry name" value="WD_REPEATS_1"/>
    <property type="match status" value="3"/>
</dbReference>
<dbReference type="Pfam" id="PF24883">
    <property type="entry name" value="NPHP3_N"/>
    <property type="match status" value="1"/>
</dbReference>
<comment type="caution">
    <text evidence="8">The sequence shown here is derived from an EMBL/GenBank/DDBJ whole genome shotgun (WGS) entry which is preliminary data.</text>
</comment>
<name>A0A9P4JMQ0_9PLEO</name>
<dbReference type="Gene3D" id="2.130.10.10">
    <property type="entry name" value="YVTN repeat-like/Quinoprotein amine dehydrogenase"/>
    <property type="match status" value="5"/>
</dbReference>
<dbReference type="Pfam" id="PF00400">
    <property type="entry name" value="WD40"/>
    <property type="match status" value="10"/>
</dbReference>
<evidence type="ECO:0000256" key="2">
    <source>
        <dbReference type="ARBA" id="ARBA00022737"/>
    </source>
</evidence>
<dbReference type="InterPro" id="IPR056884">
    <property type="entry name" value="NPHP3-like_N"/>
</dbReference>
<feature type="repeat" description="WD" evidence="6">
    <location>
        <begin position="710"/>
        <end position="751"/>
    </location>
</feature>
<dbReference type="InterPro" id="IPR027417">
    <property type="entry name" value="P-loop_NTPase"/>
</dbReference>
<protein>
    <recommendedName>
        <fullName evidence="4">Mitochondrial division protein 1</fullName>
    </recommendedName>
</protein>
<dbReference type="PANTHER" id="PTHR22847">
    <property type="entry name" value="WD40 REPEAT PROTEIN"/>
    <property type="match status" value="1"/>
</dbReference>
<evidence type="ECO:0000259" key="7">
    <source>
        <dbReference type="PROSITE" id="PS50837"/>
    </source>
</evidence>
<dbReference type="SUPFAM" id="SSF52540">
    <property type="entry name" value="P-loop containing nucleoside triphosphate hydrolases"/>
    <property type="match status" value="1"/>
</dbReference>
<accession>A0A9P4JMQ0</accession>
<dbReference type="AlphaFoldDB" id="A0A9P4JMQ0"/>
<evidence type="ECO:0000256" key="3">
    <source>
        <dbReference type="ARBA" id="ARBA00038415"/>
    </source>
</evidence>
<dbReference type="FunFam" id="2.130.10.10:FF:000228">
    <property type="entry name" value="COMPASS-like H3K4 histone methylase component WDR5A"/>
    <property type="match status" value="1"/>
</dbReference>
<feature type="domain" description="NACHT" evidence="7">
    <location>
        <begin position="93"/>
        <end position="237"/>
    </location>
</feature>
<dbReference type="InterPro" id="IPR036322">
    <property type="entry name" value="WD40_repeat_dom_sf"/>
</dbReference>
<keyword evidence="2" id="KW-0677">Repeat</keyword>
<dbReference type="InterPro" id="IPR020472">
    <property type="entry name" value="WD40_PAC1"/>
</dbReference>
<dbReference type="SUPFAM" id="SSF50978">
    <property type="entry name" value="WD40 repeat-like"/>
    <property type="match status" value="2"/>
</dbReference>
<dbReference type="CDD" id="cd00200">
    <property type="entry name" value="WD40"/>
    <property type="match status" value="1"/>
</dbReference>
<dbReference type="InterPro" id="IPR007111">
    <property type="entry name" value="NACHT_NTPase"/>
</dbReference>
<evidence type="ECO:0000256" key="6">
    <source>
        <dbReference type="PROSITE-ProRule" id="PRU00221"/>
    </source>
</evidence>
<dbReference type="FunFam" id="3.40.50.300:FF:001638">
    <property type="entry name" value="NACHT and WD40 domain protein"/>
    <property type="match status" value="1"/>
</dbReference>
<dbReference type="InterPro" id="IPR001680">
    <property type="entry name" value="WD40_rpt"/>
</dbReference>
<evidence type="ECO:0000256" key="4">
    <source>
        <dbReference type="ARBA" id="ARBA00039789"/>
    </source>
</evidence>
<feature type="repeat" description="WD" evidence="6">
    <location>
        <begin position="878"/>
        <end position="919"/>
    </location>
</feature>
<evidence type="ECO:0000256" key="5">
    <source>
        <dbReference type="ARBA" id="ARBA00043913"/>
    </source>
</evidence>
<comment type="similarity">
    <text evidence="3">Belongs to the WD repeat MDV1/CAF4 family.</text>
</comment>
<feature type="repeat" description="WD" evidence="6">
    <location>
        <begin position="668"/>
        <end position="709"/>
    </location>
</feature>
<dbReference type="PROSITE" id="PS50082">
    <property type="entry name" value="WD_REPEATS_2"/>
    <property type="match status" value="10"/>
</dbReference>
<dbReference type="InterPro" id="IPR019775">
    <property type="entry name" value="WD40_repeat_CS"/>
</dbReference>
<reference evidence="8" key="1">
    <citation type="journal article" date="2020" name="Stud. Mycol.">
        <title>101 Dothideomycetes genomes: a test case for predicting lifestyles and emergence of pathogens.</title>
        <authorList>
            <person name="Haridas S."/>
            <person name="Albert R."/>
            <person name="Binder M."/>
            <person name="Bloem J."/>
            <person name="Labutti K."/>
            <person name="Salamov A."/>
            <person name="Andreopoulos B."/>
            <person name="Baker S."/>
            <person name="Barry K."/>
            <person name="Bills G."/>
            <person name="Bluhm B."/>
            <person name="Cannon C."/>
            <person name="Castanera R."/>
            <person name="Culley D."/>
            <person name="Daum C."/>
            <person name="Ezra D."/>
            <person name="Gonzalez J."/>
            <person name="Henrissat B."/>
            <person name="Kuo A."/>
            <person name="Liang C."/>
            <person name="Lipzen A."/>
            <person name="Lutzoni F."/>
            <person name="Magnuson J."/>
            <person name="Mondo S."/>
            <person name="Nolan M."/>
            <person name="Ohm R."/>
            <person name="Pangilinan J."/>
            <person name="Park H.-J."/>
            <person name="Ramirez L."/>
            <person name="Alfaro M."/>
            <person name="Sun H."/>
            <person name="Tritt A."/>
            <person name="Yoshinaga Y."/>
            <person name="Zwiers L.-H."/>
            <person name="Turgeon B."/>
            <person name="Goodwin S."/>
            <person name="Spatafora J."/>
            <person name="Crous P."/>
            <person name="Grigoriev I."/>
        </authorList>
    </citation>
    <scope>NUCLEOTIDE SEQUENCE</scope>
    <source>
        <strain evidence="8">ATCC 74209</strain>
    </source>
</reference>
<dbReference type="EMBL" id="ML993943">
    <property type="protein sequence ID" value="KAF2202261.1"/>
    <property type="molecule type" value="Genomic_DNA"/>
</dbReference>
<evidence type="ECO:0000256" key="1">
    <source>
        <dbReference type="ARBA" id="ARBA00022574"/>
    </source>
</evidence>
<gene>
    <name evidence="8" type="ORF">GQ43DRAFT_392503</name>
</gene>
<feature type="repeat" description="WD" evidence="6">
    <location>
        <begin position="962"/>
        <end position="1003"/>
    </location>
</feature>
<proteinExistence type="inferred from homology"/>
<dbReference type="Gene3D" id="3.40.50.300">
    <property type="entry name" value="P-loop containing nucleotide triphosphate hydrolases"/>
    <property type="match status" value="1"/>
</dbReference>
<feature type="repeat" description="WD" evidence="6">
    <location>
        <begin position="920"/>
        <end position="961"/>
    </location>
</feature>
<dbReference type="InterPro" id="IPR015943">
    <property type="entry name" value="WD40/YVTN_repeat-like_dom_sf"/>
</dbReference>
<dbReference type="PANTHER" id="PTHR22847:SF637">
    <property type="entry name" value="WD REPEAT DOMAIN 5B"/>
    <property type="match status" value="1"/>
</dbReference>
<feature type="repeat" description="WD" evidence="6">
    <location>
        <begin position="1004"/>
        <end position="1045"/>
    </location>
</feature>
<feature type="repeat" description="WD" evidence="6">
    <location>
        <begin position="626"/>
        <end position="667"/>
    </location>
</feature>
<dbReference type="OrthoDB" id="538223at2759"/>
<comment type="function">
    <text evidence="5">Involved in mitochondrial fission. Acts as an adapter protein required to form mitochondrial fission complexes. Formation of these complexes is required to promote constriction and fission of the mitochondrial compartment at a late step in mitochondrial division.</text>
</comment>
<feature type="repeat" description="WD" evidence="6">
    <location>
        <begin position="836"/>
        <end position="877"/>
    </location>
</feature>
<dbReference type="SMART" id="SM00320">
    <property type="entry name" value="WD40"/>
    <property type="match status" value="10"/>
</dbReference>
<evidence type="ECO:0000313" key="9">
    <source>
        <dbReference type="Proteomes" id="UP000799536"/>
    </source>
</evidence>
<feature type="repeat" description="WD" evidence="6">
    <location>
        <begin position="752"/>
        <end position="793"/>
    </location>
</feature>
<organism evidence="8 9">
    <name type="scientific">Delitschia confertaspora ATCC 74209</name>
    <dbReference type="NCBI Taxonomy" id="1513339"/>
    <lineage>
        <taxon>Eukaryota</taxon>
        <taxon>Fungi</taxon>
        <taxon>Dikarya</taxon>
        <taxon>Ascomycota</taxon>
        <taxon>Pezizomycotina</taxon>
        <taxon>Dothideomycetes</taxon>
        <taxon>Pleosporomycetidae</taxon>
        <taxon>Pleosporales</taxon>
        <taxon>Delitschiaceae</taxon>
        <taxon>Delitschia</taxon>
    </lineage>
</organism>
<dbReference type="GO" id="GO:0035097">
    <property type="term" value="C:histone methyltransferase complex"/>
    <property type="evidence" value="ECO:0007669"/>
    <property type="project" value="UniProtKB-ARBA"/>
</dbReference>
<keyword evidence="9" id="KW-1185">Reference proteome</keyword>
<feature type="repeat" description="WD" evidence="6">
    <location>
        <begin position="794"/>
        <end position="835"/>
    </location>
</feature>